<evidence type="ECO:0000256" key="2">
    <source>
        <dbReference type="ARBA" id="ARBA00022448"/>
    </source>
</evidence>
<comment type="caution">
    <text evidence="8">The sequence shown here is derived from an EMBL/GenBank/DDBJ whole genome shotgun (WGS) entry which is preliminary data.</text>
</comment>
<evidence type="ECO:0000256" key="7">
    <source>
        <dbReference type="SAM" id="Phobius"/>
    </source>
</evidence>
<dbReference type="GO" id="GO:0012505">
    <property type="term" value="C:endomembrane system"/>
    <property type="evidence" value="ECO:0007669"/>
    <property type="project" value="UniProtKB-SubCell"/>
</dbReference>
<feature type="transmembrane region" description="Helical" evidence="7">
    <location>
        <begin position="71"/>
        <end position="91"/>
    </location>
</feature>
<name>A0A1M4X9V9_MARH1</name>
<evidence type="ECO:0000313" key="9">
    <source>
        <dbReference type="Proteomes" id="UP000184334"/>
    </source>
</evidence>
<evidence type="ECO:0000256" key="1">
    <source>
        <dbReference type="ARBA" id="ARBA00004127"/>
    </source>
</evidence>
<keyword evidence="3 7" id="KW-0812">Transmembrane</keyword>
<reference evidence="8" key="1">
    <citation type="submission" date="2016-11" db="EMBL/GenBank/DDBJ databases">
        <authorList>
            <person name="Varghese N."/>
            <person name="Submissions S."/>
        </authorList>
    </citation>
    <scope>NUCLEOTIDE SEQUENCE [LARGE SCALE GENOMIC DNA]</scope>
    <source>
        <strain evidence="8">DSM 16785</strain>
    </source>
</reference>
<evidence type="ECO:0000256" key="5">
    <source>
        <dbReference type="ARBA" id="ARBA00022989"/>
    </source>
</evidence>
<keyword evidence="9" id="KW-1185">Reference proteome</keyword>
<comment type="subcellular location">
    <subcellularLocation>
        <location evidence="1">Endomembrane system</location>
        <topology evidence="1">Multi-pass membrane protein</topology>
    </subcellularLocation>
</comment>
<dbReference type="EMBL" id="FQUI01000021">
    <property type="protein sequence ID" value="SHE90270.1"/>
    <property type="molecule type" value="Genomic_DNA"/>
</dbReference>
<evidence type="ECO:0000256" key="3">
    <source>
        <dbReference type="ARBA" id="ARBA00022692"/>
    </source>
</evidence>
<keyword evidence="4" id="KW-1278">Translocase</keyword>
<dbReference type="OrthoDB" id="9790976at2"/>
<dbReference type="PIRSF" id="PIRSF006102">
    <property type="entry name" value="NQR_DE"/>
    <property type="match status" value="1"/>
</dbReference>
<dbReference type="Pfam" id="PF02508">
    <property type="entry name" value="Rnf-Nqr"/>
    <property type="match status" value="1"/>
</dbReference>
<feature type="transmembrane region" description="Helical" evidence="7">
    <location>
        <begin position="127"/>
        <end position="148"/>
    </location>
</feature>
<evidence type="ECO:0000313" key="8">
    <source>
        <dbReference type="EMBL" id="SHE90270.1"/>
    </source>
</evidence>
<gene>
    <name evidence="8" type="ORF">SAMN02745164_01376</name>
</gene>
<proteinExistence type="predicted"/>
<dbReference type="PANTHER" id="PTHR30586:SF1">
    <property type="entry name" value="NA(+)-TRANSLOCATING NADH-QUINONE REDUCTASE SUBUNIT D"/>
    <property type="match status" value="1"/>
</dbReference>
<protein>
    <submittedName>
        <fullName evidence="8">Na+-transporting NADH:ubiquinone oxidoreductase subunit D</fullName>
    </submittedName>
</protein>
<dbReference type="AlphaFoldDB" id="A0A1M4X9V9"/>
<dbReference type="NCBIfam" id="NF006777">
    <property type="entry name" value="PRK09292.1"/>
    <property type="match status" value="1"/>
</dbReference>
<dbReference type="PANTHER" id="PTHR30586">
    <property type="entry name" value="ELECTRON TRANSPORT COMPLEX PROTEIN RNFE"/>
    <property type="match status" value="1"/>
</dbReference>
<feature type="transmembrane region" description="Helical" evidence="7">
    <location>
        <begin position="168"/>
        <end position="190"/>
    </location>
</feature>
<keyword evidence="6 7" id="KW-0472">Membrane</keyword>
<dbReference type="Proteomes" id="UP000184334">
    <property type="component" value="Unassembled WGS sequence"/>
</dbReference>
<dbReference type="STRING" id="1122195.SAMN02745164_01376"/>
<keyword evidence="2" id="KW-0813">Transport</keyword>
<feature type="transmembrane region" description="Helical" evidence="7">
    <location>
        <begin position="97"/>
        <end position="115"/>
    </location>
</feature>
<feature type="transmembrane region" description="Helical" evidence="7">
    <location>
        <begin position="38"/>
        <end position="59"/>
    </location>
</feature>
<feature type="transmembrane region" description="Helical" evidence="7">
    <location>
        <begin position="12"/>
        <end position="32"/>
    </location>
</feature>
<keyword evidence="5 7" id="KW-1133">Transmembrane helix</keyword>
<organism evidence="8 9">
    <name type="scientific">Marinitoga hydrogenitolerans (strain DSM 16785 / JCM 12826 / AT1271)</name>
    <dbReference type="NCBI Taxonomy" id="1122195"/>
    <lineage>
        <taxon>Bacteria</taxon>
        <taxon>Thermotogati</taxon>
        <taxon>Thermotogota</taxon>
        <taxon>Thermotogae</taxon>
        <taxon>Petrotogales</taxon>
        <taxon>Petrotogaceae</taxon>
        <taxon>Marinitoga</taxon>
    </lineage>
</organism>
<sequence>MSEYNKILKENVWYNNPVFVQILGICSALAVTNNLTNTFIMTIAVSLVTAFSSLTVSIIKGLIPRKVRMIVQTLIIAFYVIIVDIVLRAYLPGISKSLGPYVGLIITNCIIMGRAEGFAQSNGPIVSFWDGFTSGIGYLVVLMVVAFFRELLGFGTLFGYRVLPEGFISWTIMLMAPSAFFMLAIFIWVAKGIMLRKEAK</sequence>
<evidence type="ECO:0000256" key="6">
    <source>
        <dbReference type="ARBA" id="ARBA00023136"/>
    </source>
</evidence>
<dbReference type="InterPro" id="IPR003667">
    <property type="entry name" value="NqrDE/RnfAE"/>
</dbReference>
<evidence type="ECO:0000256" key="4">
    <source>
        <dbReference type="ARBA" id="ARBA00022967"/>
    </source>
</evidence>
<accession>A0A1M4X9V9</accession>
<dbReference type="GO" id="GO:0005886">
    <property type="term" value="C:plasma membrane"/>
    <property type="evidence" value="ECO:0007669"/>
    <property type="project" value="TreeGrafter"/>
</dbReference>
<dbReference type="RefSeq" id="WP_072864822.1">
    <property type="nucleotide sequence ID" value="NZ_FQUI01000021.1"/>
</dbReference>